<accession>A0A919DMW7</accession>
<dbReference type="AlphaFoldDB" id="A0A919DMW7"/>
<dbReference type="PROSITE" id="PS50937">
    <property type="entry name" value="HTH_MERR_2"/>
    <property type="match status" value="1"/>
</dbReference>
<dbReference type="InterPro" id="IPR009061">
    <property type="entry name" value="DNA-bd_dom_put_sf"/>
</dbReference>
<protein>
    <recommendedName>
        <fullName evidence="3">HTH merR-type domain-containing protein</fullName>
    </recommendedName>
</protein>
<dbReference type="InterPro" id="IPR000551">
    <property type="entry name" value="MerR-type_HTH_dom"/>
</dbReference>
<dbReference type="PRINTS" id="PR00040">
    <property type="entry name" value="HTHMERR"/>
</dbReference>
<evidence type="ECO:0000256" key="1">
    <source>
        <dbReference type="ARBA" id="ARBA00023125"/>
    </source>
</evidence>
<evidence type="ECO:0000259" key="3">
    <source>
        <dbReference type="PROSITE" id="PS50937"/>
    </source>
</evidence>
<dbReference type="InterPro" id="IPR047057">
    <property type="entry name" value="MerR_fam"/>
</dbReference>
<dbReference type="RefSeq" id="WP_189787473.1">
    <property type="nucleotide sequence ID" value="NZ_BNAT01000047.1"/>
</dbReference>
<evidence type="ECO:0000313" key="4">
    <source>
        <dbReference type="EMBL" id="GHE58437.1"/>
    </source>
</evidence>
<dbReference type="PANTHER" id="PTHR30204">
    <property type="entry name" value="REDOX-CYCLING DRUG-SENSING TRANSCRIPTIONAL ACTIVATOR SOXR"/>
    <property type="match status" value="1"/>
</dbReference>
<gene>
    <name evidence="4" type="ORF">GCM10017771_81390</name>
</gene>
<dbReference type="SMART" id="SM00422">
    <property type="entry name" value="HTH_MERR"/>
    <property type="match status" value="1"/>
</dbReference>
<reference evidence="4" key="1">
    <citation type="journal article" date="2014" name="Int. J. Syst. Evol. Microbiol.">
        <title>Complete genome sequence of Corynebacterium casei LMG S-19264T (=DSM 44701T), isolated from a smear-ripened cheese.</title>
        <authorList>
            <consortium name="US DOE Joint Genome Institute (JGI-PGF)"/>
            <person name="Walter F."/>
            <person name="Albersmeier A."/>
            <person name="Kalinowski J."/>
            <person name="Ruckert C."/>
        </authorList>
    </citation>
    <scope>NUCLEOTIDE SEQUENCE</scope>
    <source>
        <strain evidence="4">CGMCC 4.7403</strain>
    </source>
</reference>
<keyword evidence="1" id="KW-0238">DNA-binding</keyword>
<proteinExistence type="predicted"/>
<dbReference type="GO" id="GO:0003677">
    <property type="term" value="F:DNA binding"/>
    <property type="evidence" value="ECO:0007669"/>
    <property type="project" value="UniProtKB-KW"/>
</dbReference>
<dbReference type="Gene3D" id="1.10.1660.10">
    <property type="match status" value="1"/>
</dbReference>
<name>A0A919DMW7_9ACTN</name>
<dbReference type="Pfam" id="PF13411">
    <property type="entry name" value="MerR_1"/>
    <property type="match status" value="1"/>
</dbReference>
<dbReference type="GO" id="GO:0003700">
    <property type="term" value="F:DNA-binding transcription factor activity"/>
    <property type="evidence" value="ECO:0007669"/>
    <property type="project" value="InterPro"/>
</dbReference>
<dbReference type="PANTHER" id="PTHR30204:SF97">
    <property type="entry name" value="MERR FAMILY REGULATORY PROTEIN"/>
    <property type="match status" value="1"/>
</dbReference>
<evidence type="ECO:0000313" key="5">
    <source>
        <dbReference type="Proteomes" id="UP000603227"/>
    </source>
</evidence>
<keyword evidence="5" id="KW-1185">Reference proteome</keyword>
<feature type="region of interest" description="Disordered" evidence="2">
    <location>
        <begin position="134"/>
        <end position="162"/>
    </location>
</feature>
<feature type="domain" description="HTH merR-type" evidence="3">
    <location>
        <begin position="1"/>
        <end position="68"/>
    </location>
</feature>
<sequence>MRIGEMVRRTGVSERLLRYYEEQGLLTPERLPSGYRVYGEQDVETVRHVRTLLTAGLTTQTIAKVLPWVREEDERLVPVCSELVAYLRRARERITHAIEDLEASRTMLDSVIGAGDAAVPAADRSRLTEAMGEVRAIPGDGRRPRGVRGAGGADRRGVRRGP</sequence>
<comment type="caution">
    <text evidence="4">The sequence shown here is derived from an EMBL/GenBank/DDBJ whole genome shotgun (WGS) entry which is preliminary data.</text>
</comment>
<evidence type="ECO:0000256" key="2">
    <source>
        <dbReference type="SAM" id="MobiDB-lite"/>
    </source>
</evidence>
<dbReference type="EMBL" id="BNAT01000047">
    <property type="protein sequence ID" value="GHE58437.1"/>
    <property type="molecule type" value="Genomic_DNA"/>
</dbReference>
<organism evidence="4 5">
    <name type="scientific">Streptomyces capitiformicae</name>
    <dbReference type="NCBI Taxonomy" id="2014920"/>
    <lineage>
        <taxon>Bacteria</taxon>
        <taxon>Bacillati</taxon>
        <taxon>Actinomycetota</taxon>
        <taxon>Actinomycetes</taxon>
        <taxon>Kitasatosporales</taxon>
        <taxon>Streptomycetaceae</taxon>
        <taxon>Streptomyces</taxon>
    </lineage>
</organism>
<dbReference type="Proteomes" id="UP000603227">
    <property type="component" value="Unassembled WGS sequence"/>
</dbReference>
<reference evidence="4" key="2">
    <citation type="submission" date="2020-09" db="EMBL/GenBank/DDBJ databases">
        <authorList>
            <person name="Sun Q."/>
            <person name="Zhou Y."/>
        </authorList>
    </citation>
    <scope>NUCLEOTIDE SEQUENCE</scope>
    <source>
        <strain evidence="4">CGMCC 4.7403</strain>
    </source>
</reference>
<dbReference type="SUPFAM" id="SSF46955">
    <property type="entry name" value="Putative DNA-binding domain"/>
    <property type="match status" value="1"/>
</dbReference>